<evidence type="ECO:0000313" key="12">
    <source>
        <dbReference type="Proteomes" id="UP000590868"/>
    </source>
</evidence>
<reference evidence="11 12" key="1">
    <citation type="submission" date="2019-09" db="EMBL/GenBank/DDBJ databases">
        <title>Bird 10,000 Genomes (B10K) Project - Family phase.</title>
        <authorList>
            <person name="Zhang G."/>
        </authorList>
    </citation>
    <scope>NUCLEOTIDE SEQUENCE [LARGE SCALE GENOMIC DNA]</scope>
    <source>
        <strain evidence="11">B10K-DU-001-55</strain>
        <tissue evidence="11">Muscle</tissue>
    </source>
</reference>
<evidence type="ECO:0000313" key="11">
    <source>
        <dbReference type="EMBL" id="NXP46634.1"/>
    </source>
</evidence>
<keyword evidence="4" id="KW-0967">Endosome</keyword>
<dbReference type="GO" id="GO:0072594">
    <property type="term" value="P:establishment of protein localization to organelle"/>
    <property type="evidence" value="ECO:0007669"/>
    <property type="project" value="TreeGrafter"/>
</dbReference>
<comment type="subcellular location">
    <subcellularLocation>
        <location evidence="1">Endosome membrane</location>
        <topology evidence="1">Single-pass type I membrane protein</topology>
    </subcellularLocation>
    <subcellularLocation>
        <location evidence="8">Lysosome membrane</location>
        <topology evidence="8">Single-pass type I membrane protein</topology>
    </subcellularLocation>
</comment>
<organism evidence="11 12">
    <name type="scientific">Heliornis fulica</name>
    <name type="common">sungrebe</name>
    <dbReference type="NCBI Taxonomy" id="54369"/>
    <lineage>
        <taxon>Eukaryota</taxon>
        <taxon>Metazoa</taxon>
        <taxon>Chordata</taxon>
        <taxon>Craniata</taxon>
        <taxon>Vertebrata</taxon>
        <taxon>Euteleostomi</taxon>
        <taxon>Archelosauria</taxon>
        <taxon>Archosauria</taxon>
        <taxon>Dinosauria</taxon>
        <taxon>Saurischia</taxon>
        <taxon>Theropoda</taxon>
        <taxon>Coelurosauria</taxon>
        <taxon>Aves</taxon>
        <taxon>Neognathae</taxon>
        <taxon>Neoaves</taxon>
        <taxon>Gruiformes</taxon>
        <taxon>Heliornithidae</taxon>
        <taxon>Heliornis</taxon>
    </lineage>
</organism>
<feature type="compositionally biased region" description="Low complexity" evidence="9">
    <location>
        <begin position="73"/>
        <end position="83"/>
    </location>
</feature>
<evidence type="ECO:0000256" key="1">
    <source>
        <dbReference type="ARBA" id="ARBA00004530"/>
    </source>
</evidence>
<dbReference type="OrthoDB" id="9428839at2759"/>
<evidence type="ECO:0000256" key="5">
    <source>
        <dbReference type="ARBA" id="ARBA00022989"/>
    </source>
</evidence>
<keyword evidence="12" id="KW-1185">Reference proteome</keyword>
<evidence type="ECO:0000256" key="6">
    <source>
        <dbReference type="ARBA" id="ARBA00023136"/>
    </source>
</evidence>
<keyword evidence="7" id="KW-0325">Glycoprotein</keyword>
<feature type="region of interest" description="Disordered" evidence="9">
    <location>
        <begin position="1"/>
        <end position="21"/>
    </location>
</feature>
<dbReference type="GO" id="GO:0005886">
    <property type="term" value="C:plasma membrane"/>
    <property type="evidence" value="ECO:0007669"/>
    <property type="project" value="TreeGrafter"/>
</dbReference>
<dbReference type="PANTHER" id="PTHR11506:SF30">
    <property type="entry name" value="LYSOSOME-ASSOCIATED MEMBRANE GLYCOPROTEIN 3"/>
    <property type="match status" value="1"/>
</dbReference>
<keyword evidence="8" id="KW-0458">Lysosome</keyword>
<comment type="caution">
    <text evidence="8">Lacks conserved residue(s) required for the propagation of feature annotation.</text>
</comment>
<keyword evidence="2 8" id="KW-0812">Transmembrane</keyword>
<keyword evidence="6 8" id="KW-0472">Membrane</keyword>
<evidence type="ECO:0000256" key="9">
    <source>
        <dbReference type="SAM" id="MobiDB-lite"/>
    </source>
</evidence>
<dbReference type="InterPro" id="IPR002000">
    <property type="entry name" value="Lysosome-assoc_membr_glycop"/>
</dbReference>
<dbReference type="Gene3D" id="2.40.160.110">
    <property type="match status" value="1"/>
</dbReference>
<feature type="non-terminal residue" evidence="11">
    <location>
        <position position="1"/>
    </location>
</feature>
<dbReference type="EMBL" id="VXBZ01003302">
    <property type="protein sequence ID" value="NXP46634.1"/>
    <property type="molecule type" value="Genomic_DNA"/>
</dbReference>
<proteinExistence type="inferred from homology"/>
<dbReference type="Proteomes" id="UP000590868">
    <property type="component" value="Unassembled WGS sequence"/>
</dbReference>
<protein>
    <submittedName>
        <fullName evidence="11">LAMP3 protein</fullName>
    </submittedName>
</protein>
<dbReference type="PROSITE" id="PS51407">
    <property type="entry name" value="LAMP_3"/>
    <property type="match status" value="1"/>
</dbReference>
<dbReference type="GO" id="GO:0031902">
    <property type="term" value="C:late endosome membrane"/>
    <property type="evidence" value="ECO:0007669"/>
    <property type="project" value="TreeGrafter"/>
</dbReference>
<feature type="non-terminal residue" evidence="11">
    <location>
        <position position="161"/>
    </location>
</feature>
<keyword evidence="5" id="KW-1133">Transmembrane helix</keyword>
<dbReference type="PANTHER" id="PTHR11506">
    <property type="entry name" value="LYSOSOME-ASSOCIATED MEMBRANE GLYCOPROTEIN"/>
    <property type="match status" value="1"/>
</dbReference>
<dbReference type="InterPro" id="IPR048528">
    <property type="entry name" value="Lamp2-like_luminal"/>
</dbReference>
<evidence type="ECO:0000256" key="3">
    <source>
        <dbReference type="ARBA" id="ARBA00022729"/>
    </source>
</evidence>
<dbReference type="AlphaFoldDB" id="A0A7L2AMW7"/>
<evidence type="ECO:0000256" key="4">
    <source>
        <dbReference type="ARBA" id="ARBA00022753"/>
    </source>
</evidence>
<comment type="caution">
    <text evidence="11">The sequence shown here is derived from an EMBL/GenBank/DDBJ whole genome shotgun (WGS) entry which is preliminary data.</text>
</comment>
<keyword evidence="3" id="KW-0732">Signal</keyword>
<sequence length="161" mass="16910">HVSSENTEAATNTTMNHTTSDTHMTAAAISTAAPTVHTVKPTTGLGNQTALPKSLTATAMTIITATHLRTQTTIPSTTTSARPTPAPQPSSIPTGTYIVSSRNKTCIKVVMGLQLMAWAMQKVEYVAVNPNLTETAGSCGTAQSELNITFNGGFINFIFVK</sequence>
<evidence type="ECO:0000256" key="8">
    <source>
        <dbReference type="PROSITE-ProRule" id="PRU00740"/>
    </source>
</evidence>
<evidence type="ECO:0000259" key="10">
    <source>
        <dbReference type="Pfam" id="PF01299"/>
    </source>
</evidence>
<feature type="domain" description="Lysosome-associated membrane glycoprotein 2-like luminal" evidence="10">
    <location>
        <begin position="94"/>
        <end position="160"/>
    </location>
</feature>
<dbReference type="GO" id="GO:0005765">
    <property type="term" value="C:lysosomal membrane"/>
    <property type="evidence" value="ECO:0007669"/>
    <property type="project" value="UniProtKB-SubCell"/>
</dbReference>
<evidence type="ECO:0000256" key="2">
    <source>
        <dbReference type="ARBA" id="ARBA00022692"/>
    </source>
</evidence>
<dbReference type="Pfam" id="PF01299">
    <property type="entry name" value="Lamp2-like_luminal"/>
    <property type="match status" value="1"/>
</dbReference>
<feature type="region of interest" description="Disordered" evidence="9">
    <location>
        <begin position="73"/>
        <end position="96"/>
    </location>
</feature>
<name>A0A7L2AMW7_9GRUI</name>
<gene>
    <name evidence="11" type="primary">Lamp3</name>
    <name evidence="11" type="ORF">HELFUL_R01630</name>
</gene>
<comment type="similarity">
    <text evidence="8">Belongs to the LAMP family.</text>
</comment>
<evidence type="ECO:0000256" key="7">
    <source>
        <dbReference type="ARBA" id="ARBA00023180"/>
    </source>
</evidence>
<accession>A0A7L2AMW7</accession>